<dbReference type="Proteomes" id="UP001370490">
    <property type="component" value="Unassembled WGS sequence"/>
</dbReference>
<dbReference type="AlphaFoldDB" id="A0AAN8W7F5"/>
<dbReference type="InterPro" id="IPR003441">
    <property type="entry name" value="NAC-dom"/>
</dbReference>
<dbReference type="EMBL" id="JBAMMX010000001">
    <property type="protein sequence ID" value="KAK6947375.1"/>
    <property type="molecule type" value="Genomic_DNA"/>
</dbReference>
<dbReference type="Pfam" id="PF02365">
    <property type="entry name" value="NAM"/>
    <property type="match status" value="1"/>
</dbReference>
<keyword evidence="4" id="KW-0539">Nucleus</keyword>
<dbReference type="InterPro" id="IPR036093">
    <property type="entry name" value="NAC_dom_sf"/>
</dbReference>
<gene>
    <name evidence="6" type="ORF">RJ641_000848</name>
</gene>
<evidence type="ECO:0000313" key="6">
    <source>
        <dbReference type="EMBL" id="KAK6947375.1"/>
    </source>
</evidence>
<sequence>MEEVCSSLSHPPTQKDLSYFEALPPGFRLKPSDQELIRWYLKNKDECRPLPPNKIIDDDIYLGSPENLLEMKT</sequence>
<dbReference type="GO" id="GO:0003677">
    <property type="term" value="F:DNA binding"/>
    <property type="evidence" value="ECO:0007669"/>
    <property type="project" value="UniProtKB-KW"/>
</dbReference>
<keyword evidence="2" id="KW-0238">DNA-binding</keyword>
<evidence type="ECO:0000256" key="2">
    <source>
        <dbReference type="ARBA" id="ARBA00023125"/>
    </source>
</evidence>
<proteinExistence type="predicted"/>
<dbReference type="SUPFAM" id="SSF101941">
    <property type="entry name" value="NAC domain"/>
    <property type="match status" value="1"/>
</dbReference>
<evidence type="ECO:0000259" key="5">
    <source>
        <dbReference type="PROSITE" id="PS51005"/>
    </source>
</evidence>
<keyword evidence="7" id="KW-1185">Reference proteome</keyword>
<dbReference type="GO" id="GO:0006355">
    <property type="term" value="P:regulation of DNA-templated transcription"/>
    <property type="evidence" value="ECO:0007669"/>
    <property type="project" value="InterPro"/>
</dbReference>
<evidence type="ECO:0000256" key="1">
    <source>
        <dbReference type="ARBA" id="ARBA00023015"/>
    </source>
</evidence>
<evidence type="ECO:0000256" key="4">
    <source>
        <dbReference type="ARBA" id="ARBA00023242"/>
    </source>
</evidence>
<evidence type="ECO:0000313" key="7">
    <source>
        <dbReference type="Proteomes" id="UP001370490"/>
    </source>
</evidence>
<accession>A0AAN8W7F5</accession>
<keyword evidence="3" id="KW-0804">Transcription</keyword>
<comment type="caution">
    <text evidence="6">The sequence shown here is derived from an EMBL/GenBank/DDBJ whole genome shotgun (WGS) entry which is preliminary data.</text>
</comment>
<evidence type="ECO:0000256" key="3">
    <source>
        <dbReference type="ARBA" id="ARBA00023163"/>
    </source>
</evidence>
<protein>
    <submittedName>
        <fullName evidence="6">NAC domain</fullName>
    </submittedName>
</protein>
<reference evidence="6 7" key="1">
    <citation type="submission" date="2023-12" db="EMBL/GenBank/DDBJ databases">
        <title>A high-quality genome assembly for Dillenia turbinata (Dilleniales).</title>
        <authorList>
            <person name="Chanderbali A."/>
        </authorList>
    </citation>
    <scope>NUCLEOTIDE SEQUENCE [LARGE SCALE GENOMIC DNA]</scope>
    <source>
        <strain evidence="6">LSX21</strain>
        <tissue evidence="6">Leaf</tissue>
    </source>
</reference>
<feature type="domain" description="NAC" evidence="5">
    <location>
        <begin position="23"/>
        <end position="73"/>
    </location>
</feature>
<dbReference type="PROSITE" id="PS51005">
    <property type="entry name" value="NAC"/>
    <property type="match status" value="1"/>
</dbReference>
<organism evidence="6 7">
    <name type="scientific">Dillenia turbinata</name>
    <dbReference type="NCBI Taxonomy" id="194707"/>
    <lineage>
        <taxon>Eukaryota</taxon>
        <taxon>Viridiplantae</taxon>
        <taxon>Streptophyta</taxon>
        <taxon>Embryophyta</taxon>
        <taxon>Tracheophyta</taxon>
        <taxon>Spermatophyta</taxon>
        <taxon>Magnoliopsida</taxon>
        <taxon>eudicotyledons</taxon>
        <taxon>Gunneridae</taxon>
        <taxon>Pentapetalae</taxon>
        <taxon>Dilleniales</taxon>
        <taxon>Dilleniaceae</taxon>
        <taxon>Dillenia</taxon>
    </lineage>
</organism>
<keyword evidence="1" id="KW-0805">Transcription regulation</keyword>
<name>A0AAN8W7F5_9MAGN</name>